<organism evidence="1 2">
    <name type="scientific">Datura stramonium</name>
    <name type="common">Jimsonweed</name>
    <name type="synonym">Common thornapple</name>
    <dbReference type="NCBI Taxonomy" id="4076"/>
    <lineage>
        <taxon>Eukaryota</taxon>
        <taxon>Viridiplantae</taxon>
        <taxon>Streptophyta</taxon>
        <taxon>Embryophyta</taxon>
        <taxon>Tracheophyta</taxon>
        <taxon>Spermatophyta</taxon>
        <taxon>Magnoliopsida</taxon>
        <taxon>eudicotyledons</taxon>
        <taxon>Gunneridae</taxon>
        <taxon>Pentapetalae</taxon>
        <taxon>asterids</taxon>
        <taxon>lamiids</taxon>
        <taxon>Solanales</taxon>
        <taxon>Solanaceae</taxon>
        <taxon>Solanoideae</taxon>
        <taxon>Datureae</taxon>
        <taxon>Datura</taxon>
    </lineage>
</organism>
<gene>
    <name evidence="1" type="ORF">HAX54_039656</name>
</gene>
<evidence type="ECO:0000313" key="1">
    <source>
        <dbReference type="EMBL" id="MCD7458933.1"/>
    </source>
</evidence>
<dbReference type="InterPro" id="IPR045237">
    <property type="entry name" value="COPS7/eIF3m"/>
</dbReference>
<protein>
    <submittedName>
        <fullName evidence="1">Uncharacterized protein</fullName>
    </submittedName>
</protein>
<proteinExistence type="predicted"/>
<comment type="caution">
    <text evidence="1">The sequence shown here is derived from an EMBL/GenBank/DDBJ whole genome shotgun (WGS) entry which is preliminary data.</text>
</comment>
<sequence length="246" mass="27732">MDLLDYPWSYIGDPQALSSRVFFSRPRGLCCAAFCTHTLSLSGNFAAEENDDGGSYFRGRSRSFRRPVYGGDVSRLTPGAEILVHFCYHCNLVKKPESLDQLVQSLPTVEITGRFFVYMKSLNLAIGMESISTSEDLSHPEARCLLRFDSKFRVLKNYGNVLTFVRIKPSIWKGLYGLKLWVNVVGLVHDDCISKMRLMSLVDLGLNESSQIPYSVIKETLIDDTEVESWVVKAITISCLIARLIK</sequence>
<dbReference type="EMBL" id="JACEIK010000552">
    <property type="protein sequence ID" value="MCD7458933.1"/>
    <property type="molecule type" value="Genomic_DNA"/>
</dbReference>
<reference evidence="1 2" key="1">
    <citation type="journal article" date="2021" name="BMC Genomics">
        <title>Datura genome reveals duplications of psychoactive alkaloid biosynthetic genes and high mutation rate following tissue culture.</title>
        <authorList>
            <person name="Rajewski A."/>
            <person name="Carter-House D."/>
            <person name="Stajich J."/>
            <person name="Litt A."/>
        </authorList>
    </citation>
    <scope>NUCLEOTIDE SEQUENCE [LARGE SCALE GENOMIC DNA]</scope>
    <source>
        <strain evidence="1">AR-01</strain>
    </source>
</reference>
<dbReference type="Proteomes" id="UP000823775">
    <property type="component" value="Unassembled WGS sequence"/>
</dbReference>
<evidence type="ECO:0000313" key="2">
    <source>
        <dbReference type="Proteomes" id="UP000823775"/>
    </source>
</evidence>
<accession>A0ABS8SJ41</accession>
<dbReference type="PANTHER" id="PTHR15350">
    <property type="entry name" value="COP9 SIGNALOSOME COMPLEX SUBUNIT 7/DENDRITIC CELL PROTEIN GA17"/>
    <property type="match status" value="1"/>
</dbReference>
<dbReference type="PANTHER" id="PTHR15350:SF2">
    <property type="entry name" value="EUKARYOTIC TRANSLATION INITIATION FACTOR 3 SUBUNIT M"/>
    <property type="match status" value="1"/>
</dbReference>
<keyword evidence="2" id="KW-1185">Reference proteome</keyword>
<name>A0ABS8SJ41_DATST</name>